<feature type="domain" description="PI31 proteasome regulator N-terminal" evidence="3">
    <location>
        <begin position="15"/>
        <end position="151"/>
    </location>
</feature>
<evidence type="ECO:0000259" key="3">
    <source>
        <dbReference type="Pfam" id="PF11566"/>
    </source>
</evidence>
<gene>
    <name evidence="4" type="ORF">M569_12827</name>
</gene>
<organism evidence="4 5">
    <name type="scientific">Genlisea aurea</name>
    <dbReference type="NCBI Taxonomy" id="192259"/>
    <lineage>
        <taxon>Eukaryota</taxon>
        <taxon>Viridiplantae</taxon>
        <taxon>Streptophyta</taxon>
        <taxon>Embryophyta</taxon>
        <taxon>Tracheophyta</taxon>
        <taxon>Spermatophyta</taxon>
        <taxon>Magnoliopsida</taxon>
        <taxon>eudicotyledons</taxon>
        <taxon>Gunneridae</taxon>
        <taxon>Pentapetalae</taxon>
        <taxon>asterids</taxon>
        <taxon>lamiids</taxon>
        <taxon>Lamiales</taxon>
        <taxon>Lentibulariaceae</taxon>
        <taxon>Genlisea</taxon>
    </lineage>
</organism>
<dbReference type="InterPro" id="IPR045128">
    <property type="entry name" value="PI31-like"/>
</dbReference>
<dbReference type="AlphaFoldDB" id="S8CC34"/>
<dbReference type="EMBL" id="AUSU01006480">
    <property type="protein sequence ID" value="EPS61966.1"/>
    <property type="molecule type" value="Genomic_DNA"/>
</dbReference>
<comment type="similarity">
    <text evidence="1">Belongs to the proteasome inhibitor PI31 family.</text>
</comment>
<sequence>MATEQSIVAVIRAARPSFRNRHDKVAFAVHAAFLSSGYVLNSTGASALRDDALASAPAFEVGIENWNEVEDHYAFVYSNPEEGSKRVIVKCLALNNQLAVDVLEEGSSEPLHLKINVDEFVEDKQTTDFGAQFKNLGKLASAINVKLLKKTDGTS</sequence>
<evidence type="ECO:0000256" key="2">
    <source>
        <dbReference type="ARBA" id="ARBA00022942"/>
    </source>
</evidence>
<dbReference type="InterPro" id="IPR021625">
    <property type="entry name" value="PI31_Prot_N"/>
</dbReference>
<comment type="caution">
    <text evidence="4">The sequence shown here is derived from an EMBL/GenBank/DDBJ whole genome shotgun (WGS) entry which is preliminary data.</text>
</comment>
<reference evidence="4 5" key="1">
    <citation type="journal article" date="2013" name="BMC Genomics">
        <title>The miniature genome of a carnivorous plant Genlisea aurea contains a low number of genes and short non-coding sequences.</title>
        <authorList>
            <person name="Leushkin E.V."/>
            <person name="Sutormin R.A."/>
            <person name="Nabieva E.R."/>
            <person name="Penin A.A."/>
            <person name="Kondrashov A.S."/>
            <person name="Logacheva M.D."/>
        </authorList>
    </citation>
    <scope>NUCLEOTIDE SEQUENCE [LARGE SCALE GENOMIC DNA]</scope>
</reference>
<dbReference type="GO" id="GO:0004866">
    <property type="term" value="F:endopeptidase inhibitor activity"/>
    <property type="evidence" value="ECO:0007669"/>
    <property type="project" value="InterPro"/>
</dbReference>
<name>S8CC34_9LAMI</name>
<dbReference type="GO" id="GO:0000502">
    <property type="term" value="C:proteasome complex"/>
    <property type="evidence" value="ECO:0007669"/>
    <property type="project" value="UniProtKB-KW"/>
</dbReference>
<keyword evidence="2" id="KW-0647">Proteasome</keyword>
<evidence type="ECO:0000313" key="4">
    <source>
        <dbReference type="EMBL" id="EPS61966.1"/>
    </source>
</evidence>
<proteinExistence type="inferred from homology"/>
<dbReference type="PANTHER" id="PTHR13266">
    <property type="entry name" value="PROTEASOME INHIBITOR"/>
    <property type="match status" value="1"/>
</dbReference>
<protein>
    <recommendedName>
        <fullName evidence="3">PI31 proteasome regulator N-terminal domain-containing protein</fullName>
    </recommendedName>
</protein>
<dbReference type="Gene3D" id="3.40.1000.30">
    <property type="match status" value="1"/>
</dbReference>
<keyword evidence="5" id="KW-1185">Reference proteome</keyword>
<evidence type="ECO:0000313" key="5">
    <source>
        <dbReference type="Proteomes" id="UP000015453"/>
    </source>
</evidence>
<dbReference type="OrthoDB" id="68090at2759"/>
<dbReference type="GO" id="GO:0070628">
    <property type="term" value="F:proteasome binding"/>
    <property type="evidence" value="ECO:0007669"/>
    <property type="project" value="InterPro"/>
</dbReference>
<dbReference type="Proteomes" id="UP000015453">
    <property type="component" value="Unassembled WGS sequence"/>
</dbReference>
<dbReference type="GO" id="GO:0043161">
    <property type="term" value="P:proteasome-mediated ubiquitin-dependent protein catabolic process"/>
    <property type="evidence" value="ECO:0007669"/>
    <property type="project" value="InterPro"/>
</dbReference>
<evidence type="ECO:0000256" key="1">
    <source>
        <dbReference type="ARBA" id="ARBA00006405"/>
    </source>
</evidence>
<feature type="non-terminal residue" evidence="4">
    <location>
        <position position="155"/>
    </location>
</feature>
<accession>S8CC34</accession>
<dbReference type="PANTHER" id="PTHR13266:SF1">
    <property type="entry name" value="PROTEASOME INHIBITOR PI31 SUBUNIT"/>
    <property type="match status" value="1"/>
</dbReference>
<dbReference type="Pfam" id="PF11566">
    <property type="entry name" value="PI31_Prot_N"/>
    <property type="match status" value="1"/>
</dbReference>